<keyword evidence="2" id="KW-1185">Reference proteome</keyword>
<dbReference type="RefSeq" id="WP_135641680.1">
    <property type="nucleotide sequence ID" value="NZ_RQGH01000014.1"/>
</dbReference>
<sequence length="127" mass="14193">MKHAKFLILFLFVFQCSNLGKSGIGEETMLGRDIFDELTVYIGIYGLDVVNDRINYNRRILGFGILARWPDAMGVSYQKRDLSFPRKAAKACIRLSSAYLIASRDPSGTLVMASTCQLKPVSDQPLP</sequence>
<comment type="caution">
    <text evidence="1">The sequence shown here is derived from an EMBL/GenBank/DDBJ whole genome shotgun (WGS) entry which is preliminary data.</text>
</comment>
<reference evidence="1" key="1">
    <citation type="journal article" date="2019" name="PLoS Negl. Trop. Dis.">
        <title>Revisiting the worldwide diversity of Leptospira species in the environment.</title>
        <authorList>
            <person name="Vincent A.T."/>
            <person name="Schiettekatte O."/>
            <person name="Bourhy P."/>
            <person name="Veyrier F.J."/>
            <person name="Picardeau M."/>
        </authorList>
    </citation>
    <scope>NUCLEOTIDE SEQUENCE [LARGE SCALE GENOMIC DNA]</scope>
    <source>
        <strain evidence="1">201702451</strain>
    </source>
</reference>
<dbReference type="Proteomes" id="UP000297567">
    <property type="component" value="Unassembled WGS sequence"/>
</dbReference>
<evidence type="ECO:0000313" key="2">
    <source>
        <dbReference type="Proteomes" id="UP000297567"/>
    </source>
</evidence>
<dbReference type="AlphaFoldDB" id="A0A4Z0ZVA3"/>
<protein>
    <submittedName>
        <fullName evidence="1">Uncharacterized protein</fullName>
    </submittedName>
</protein>
<dbReference type="EMBL" id="RQGH01000014">
    <property type="protein sequence ID" value="TGL69906.1"/>
    <property type="molecule type" value="Genomic_DNA"/>
</dbReference>
<evidence type="ECO:0000313" key="1">
    <source>
        <dbReference type="EMBL" id="TGL69906.1"/>
    </source>
</evidence>
<name>A0A4Z0ZVA3_9LEPT</name>
<organism evidence="1 2">
    <name type="scientific">Leptospira jelokensis</name>
    <dbReference type="NCBI Taxonomy" id="2484931"/>
    <lineage>
        <taxon>Bacteria</taxon>
        <taxon>Pseudomonadati</taxon>
        <taxon>Spirochaetota</taxon>
        <taxon>Spirochaetia</taxon>
        <taxon>Leptospirales</taxon>
        <taxon>Leptospiraceae</taxon>
        <taxon>Leptospira</taxon>
    </lineage>
</organism>
<gene>
    <name evidence="1" type="ORF">EHQ62_07885</name>
</gene>
<accession>A0A4Z0ZVA3</accession>
<proteinExistence type="predicted"/>